<dbReference type="InterPro" id="IPR038765">
    <property type="entry name" value="Papain-like_cys_pep_sf"/>
</dbReference>
<evidence type="ECO:0000259" key="4">
    <source>
        <dbReference type="SMART" id="SM00460"/>
    </source>
</evidence>
<name>A0A9X7S3C5_STRDY</name>
<evidence type="ECO:0000256" key="2">
    <source>
        <dbReference type="SAM" id="MobiDB-lite"/>
    </source>
</evidence>
<feature type="region of interest" description="Disordered" evidence="2">
    <location>
        <begin position="232"/>
        <end position="274"/>
    </location>
</feature>
<organism evidence="5 6">
    <name type="scientific">Streptococcus dysgalactiae subsp. dysgalactiae</name>
    <dbReference type="NCBI Taxonomy" id="99822"/>
    <lineage>
        <taxon>Bacteria</taxon>
        <taxon>Bacillati</taxon>
        <taxon>Bacillota</taxon>
        <taxon>Bacilli</taxon>
        <taxon>Lactobacillales</taxon>
        <taxon>Streptococcaceae</taxon>
        <taxon>Streptococcus</taxon>
    </lineage>
</organism>
<protein>
    <submittedName>
        <fullName evidence="5">Transglutaminase</fullName>
    </submittedName>
</protein>
<dbReference type="EMBL" id="CP033165">
    <property type="protein sequence ID" value="QGH01628.1"/>
    <property type="molecule type" value="Genomic_DNA"/>
</dbReference>
<dbReference type="SUPFAM" id="SSF54001">
    <property type="entry name" value="Cysteine proteinases"/>
    <property type="match status" value="1"/>
</dbReference>
<evidence type="ECO:0000256" key="3">
    <source>
        <dbReference type="SAM" id="SignalP"/>
    </source>
</evidence>
<dbReference type="GO" id="GO:0005737">
    <property type="term" value="C:cytoplasm"/>
    <property type="evidence" value="ECO:0007669"/>
    <property type="project" value="TreeGrafter"/>
</dbReference>
<dbReference type="Pfam" id="PF01841">
    <property type="entry name" value="Transglut_core"/>
    <property type="match status" value="1"/>
</dbReference>
<dbReference type="Proteomes" id="UP000347383">
    <property type="component" value="Chromosome"/>
</dbReference>
<feature type="signal peptide" evidence="3">
    <location>
        <begin position="1"/>
        <end position="23"/>
    </location>
</feature>
<keyword evidence="3" id="KW-0732">Signal</keyword>
<dbReference type="PANTHER" id="PTHR46333:SF2">
    <property type="entry name" value="CYTOKINESIS PROTEIN 3"/>
    <property type="match status" value="1"/>
</dbReference>
<evidence type="ECO:0000313" key="6">
    <source>
        <dbReference type="Proteomes" id="UP000347383"/>
    </source>
</evidence>
<reference evidence="5 6" key="1">
    <citation type="submission" date="2018-10" db="EMBL/GenBank/DDBJ databases">
        <title>Comparative Genomics Analysis of the Streptococcus dysgalactiae subspecies dysgalactiae.</title>
        <authorList>
            <person name="Koh T.H."/>
            <person name="Abdul Rahman N."/>
            <person name="Sessions O.M."/>
        </authorList>
    </citation>
    <scope>NUCLEOTIDE SEQUENCE [LARGE SCALE GENOMIC DNA]</scope>
    <source>
        <strain evidence="5 6">DB60705-15</strain>
    </source>
</reference>
<dbReference type="PANTHER" id="PTHR46333">
    <property type="entry name" value="CYTOKINESIS PROTEIN 3"/>
    <property type="match status" value="1"/>
</dbReference>
<evidence type="ECO:0000313" key="5">
    <source>
        <dbReference type="EMBL" id="QGH01628.1"/>
    </source>
</evidence>
<feature type="chain" id="PRO_5040886339" evidence="3">
    <location>
        <begin position="24"/>
        <end position="533"/>
    </location>
</feature>
<feature type="domain" description="Transglutaminase-like" evidence="4">
    <location>
        <begin position="435"/>
        <end position="491"/>
    </location>
</feature>
<feature type="coiled-coil region" evidence="1">
    <location>
        <begin position="192"/>
        <end position="219"/>
    </location>
</feature>
<proteinExistence type="predicted"/>
<keyword evidence="1" id="KW-0175">Coiled coil</keyword>
<dbReference type="InterPro" id="IPR002931">
    <property type="entry name" value="Transglutaminase-like"/>
</dbReference>
<gene>
    <name evidence="5" type="ORF">EA457_03230</name>
</gene>
<dbReference type="Gene3D" id="3.10.620.30">
    <property type="match status" value="1"/>
</dbReference>
<sequence length="533" mass="59440">MKIKKIVSSLAAALLVSSLSALNYEVKADDTTDGYHYYVTQQDRYGQIVNYINEQHRLLNQYVVENVNAFDQLNAKSAVDRLNSAIASFKQTDDQLLAQLKAGRISNSDYNAIVQQRNAISQTVQRLVDQENSKLQTSQNQYAQLVGQRNQAVANIRAILEAVNYNAVRSMPEAEQLFTSLNNQVKPYVAAVNGYKAEVANLQQEVDAISTDAIEAETAKLAAITVNGNSPVRVSTDHVEDTHTQPLATETDQEAADREEHSATPVPVAPQAESTNIADYDNLKEVLRSNISNHVPHISVQMEFKTQDQVNDYQQQLGGIIRAIGDELGTATSFASQSRISTYTLGGEIQRIVVNTDVTITYTLKDDMVALHQEYKQFVDNFVRENITNKNITSDYEKAKIIHDHIVNEYTYATEELASNRETASGISIHAPEALYKDKRGVCQAYAVMFKDMATAAGLSAWYVTGKGLNENHAWNIVTIDGVNYYVDATWNDSAHTTRYFLAGKDVMDAEHRLDSQYEHLTHSIPSTNYHRA</sequence>
<dbReference type="SMART" id="SM00460">
    <property type="entry name" value="TGc"/>
    <property type="match status" value="1"/>
</dbReference>
<accession>A0A9X7S3C5</accession>
<dbReference type="AlphaFoldDB" id="A0A9X7S3C5"/>
<dbReference type="InterPro" id="IPR052557">
    <property type="entry name" value="CAP/Cytokinesis_protein"/>
</dbReference>
<dbReference type="RefSeq" id="WP_154412285.1">
    <property type="nucleotide sequence ID" value="NZ_CP033165.1"/>
</dbReference>
<evidence type="ECO:0000256" key="1">
    <source>
        <dbReference type="SAM" id="Coils"/>
    </source>
</evidence>